<dbReference type="Proteomes" id="UP001596175">
    <property type="component" value="Unassembled WGS sequence"/>
</dbReference>
<dbReference type="Gene3D" id="3.30.450.40">
    <property type="match status" value="1"/>
</dbReference>
<protein>
    <submittedName>
        <fullName evidence="2">GAF domain-containing protein</fullName>
    </submittedName>
</protein>
<sequence length="133" mass="13743">MEAIARVVADHPDAIGAQPILDVVVASALRAVPGARSASTLLLDRRRHAVGVSASDPATAGLDQAQVTLGEGPAVEAATGSTITSENDLPHSTRWLRWAALAVGTGHLTVMSLPIRTRRVRGAVTLYGADSFA</sequence>
<dbReference type="InterPro" id="IPR029016">
    <property type="entry name" value="GAF-like_dom_sf"/>
</dbReference>
<dbReference type="EMBL" id="JBHSKG010000003">
    <property type="protein sequence ID" value="MFC5138248.1"/>
    <property type="molecule type" value="Genomic_DNA"/>
</dbReference>
<gene>
    <name evidence="2" type="ORF">ACFPK1_08395</name>
</gene>
<evidence type="ECO:0000313" key="2">
    <source>
        <dbReference type="EMBL" id="MFC5138248.1"/>
    </source>
</evidence>
<comment type="caution">
    <text evidence="2">The sequence shown here is derived from an EMBL/GenBank/DDBJ whole genome shotgun (WGS) entry which is preliminary data.</text>
</comment>
<accession>A0ABV9Z9F9</accession>
<evidence type="ECO:0000259" key="1">
    <source>
        <dbReference type="Pfam" id="PF13185"/>
    </source>
</evidence>
<dbReference type="RefSeq" id="WP_378020466.1">
    <property type="nucleotide sequence ID" value="NZ_JBHSKG010000003.1"/>
</dbReference>
<organism evidence="2 3">
    <name type="scientific">Actinomycetospora rhizophila</name>
    <dbReference type="NCBI Taxonomy" id="1416876"/>
    <lineage>
        <taxon>Bacteria</taxon>
        <taxon>Bacillati</taxon>
        <taxon>Actinomycetota</taxon>
        <taxon>Actinomycetes</taxon>
        <taxon>Pseudonocardiales</taxon>
        <taxon>Pseudonocardiaceae</taxon>
        <taxon>Actinomycetospora</taxon>
    </lineage>
</organism>
<dbReference type="SUPFAM" id="SSF55781">
    <property type="entry name" value="GAF domain-like"/>
    <property type="match status" value="1"/>
</dbReference>
<name>A0ABV9Z9F9_9PSEU</name>
<keyword evidence="3" id="KW-1185">Reference proteome</keyword>
<proteinExistence type="predicted"/>
<dbReference type="InterPro" id="IPR003018">
    <property type="entry name" value="GAF"/>
</dbReference>
<dbReference type="Pfam" id="PF13185">
    <property type="entry name" value="GAF_2"/>
    <property type="match status" value="1"/>
</dbReference>
<feature type="domain" description="GAF" evidence="1">
    <location>
        <begin position="20"/>
        <end position="129"/>
    </location>
</feature>
<reference evidence="3" key="1">
    <citation type="journal article" date="2019" name="Int. J. Syst. Evol. Microbiol.">
        <title>The Global Catalogue of Microorganisms (GCM) 10K type strain sequencing project: providing services to taxonomists for standard genome sequencing and annotation.</title>
        <authorList>
            <consortium name="The Broad Institute Genomics Platform"/>
            <consortium name="The Broad Institute Genome Sequencing Center for Infectious Disease"/>
            <person name="Wu L."/>
            <person name="Ma J."/>
        </authorList>
    </citation>
    <scope>NUCLEOTIDE SEQUENCE [LARGE SCALE GENOMIC DNA]</scope>
    <source>
        <strain evidence="3">XZYJ18</strain>
    </source>
</reference>
<evidence type="ECO:0000313" key="3">
    <source>
        <dbReference type="Proteomes" id="UP001596175"/>
    </source>
</evidence>